<reference evidence="2 3" key="1">
    <citation type="submission" date="2023-08" db="EMBL/GenBank/DDBJ databases">
        <title>Genomic characterization of the C. tuberculostearicum species complex, a ubiquitous member of the human skin microbiome.</title>
        <authorList>
            <person name="Ahmed N."/>
            <person name="Deming C."/>
            <person name="Conlan S."/>
            <person name="Segre J."/>
        </authorList>
    </citation>
    <scope>NUCLEOTIDE SEQUENCE [LARGE SCALE GENOMIC DNA]</scope>
    <source>
        <strain evidence="2 3">CTNIH19</strain>
    </source>
</reference>
<dbReference type="InterPro" id="IPR026898">
    <property type="entry name" value="PrsW"/>
</dbReference>
<dbReference type="GO" id="GO:0008233">
    <property type="term" value="F:peptidase activity"/>
    <property type="evidence" value="ECO:0007669"/>
    <property type="project" value="UniProtKB-KW"/>
</dbReference>
<gene>
    <name evidence="2" type="ORF">RAE13_07810</name>
</gene>
<dbReference type="RefSeq" id="WP_316987084.1">
    <property type="nucleotide sequence ID" value="NZ_JAVBID010000008.1"/>
</dbReference>
<evidence type="ECO:0000313" key="2">
    <source>
        <dbReference type="EMBL" id="MDV2424310.1"/>
    </source>
</evidence>
<dbReference type="Proteomes" id="UP001185631">
    <property type="component" value="Unassembled WGS sequence"/>
</dbReference>
<feature type="transmembrane region" description="Helical" evidence="1">
    <location>
        <begin position="155"/>
        <end position="181"/>
    </location>
</feature>
<keyword evidence="1" id="KW-0812">Transmembrane</keyword>
<protein>
    <submittedName>
        <fullName evidence="2">PrsW family glutamic-type intramembrane protease</fullName>
        <ecNumber evidence="2">3.4.-.-</ecNumber>
    </submittedName>
</protein>
<evidence type="ECO:0000313" key="3">
    <source>
        <dbReference type="Proteomes" id="UP001185631"/>
    </source>
</evidence>
<feature type="transmembrane region" description="Helical" evidence="1">
    <location>
        <begin position="123"/>
        <end position="143"/>
    </location>
</feature>
<feature type="transmembrane region" description="Helical" evidence="1">
    <location>
        <begin position="193"/>
        <end position="211"/>
    </location>
</feature>
<dbReference type="EC" id="3.4.-.-" evidence="2"/>
<sequence length="268" mass="29107">MKNLYWLSIAFGLVVSGFFLADRRFTEVGLIGALICVGLTLGLGFLWFRPRPVWQGILWGALAQPVVVSLNDQMVGISNKLGLTHLDAAFYSPLPEETIKLLGVVIIIIIAAFGNVKHPYQAAAIGMAVGLGFDAMENVPFILNAAIDNLDGDLWGAIITGTGRLFTGAFSHALYTGIAAWGVGKLYAGARHGYWQVAGFWLAAIALHTLFNGATMIAGEWPATILVIALITWTLIIWGLRFMRKQDKTYAAQSSENVLFTKDPEYSS</sequence>
<evidence type="ECO:0000256" key="1">
    <source>
        <dbReference type="SAM" id="Phobius"/>
    </source>
</evidence>
<proteinExistence type="predicted"/>
<keyword evidence="3" id="KW-1185">Reference proteome</keyword>
<keyword evidence="1" id="KW-1133">Transmembrane helix</keyword>
<keyword evidence="2" id="KW-0378">Hydrolase</keyword>
<dbReference type="GO" id="GO:0006508">
    <property type="term" value="P:proteolysis"/>
    <property type="evidence" value="ECO:0007669"/>
    <property type="project" value="UniProtKB-KW"/>
</dbReference>
<accession>A0ABU3W8B6</accession>
<dbReference type="Pfam" id="PF13367">
    <property type="entry name" value="PrsW-protease"/>
    <property type="match status" value="1"/>
</dbReference>
<feature type="transmembrane region" description="Helical" evidence="1">
    <location>
        <begin position="6"/>
        <end position="21"/>
    </location>
</feature>
<organism evidence="2 3">
    <name type="scientific">Corynebacterium curieae</name>
    <dbReference type="NCBI Taxonomy" id="2913500"/>
    <lineage>
        <taxon>Bacteria</taxon>
        <taxon>Bacillati</taxon>
        <taxon>Actinomycetota</taxon>
        <taxon>Actinomycetes</taxon>
        <taxon>Mycobacteriales</taxon>
        <taxon>Corynebacteriaceae</taxon>
        <taxon>Corynebacterium</taxon>
    </lineage>
</organism>
<dbReference type="PANTHER" id="PTHR36844">
    <property type="entry name" value="PROTEASE PRSW"/>
    <property type="match status" value="1"/>
</dbReference>
<keyword evidence="1" id="KW-0472">Membrane</keyword>
<keyword evidence="2" id="KW-0645">Protease</keyword>
<feature type="transmembrane region" description="Helical" evidence="1">
    <location>
        <begin position="28"/>
        <end position="48"/>
    </location>
</feature>
<dbReference type="EMBL" id="JAVBID010000008">
    <property type="protein sequence ID" value="MDV2424310.1"/>
    <property type="molecule type" value="Genomic_DNA"/>
</dbReference>
<feature type="transmembrane region" description="Helical" evidence="1">
    <location>
        <begin position="99"/>
        <end position="116"/>
    </location>
</feature>
<dbReference type="PANTHER" id="PTHR36844:SF1">
    <property type="entry name" value="PROTEASE PRSW"/>
    <property type="match status" value="1"/>
</dbReference>
<name>A0ABU3W8B6_9CORY</name>
<comment type="caution">
    <text evidence="2">The sequence shown here is derived from an EMBL/GenBank/DDBJ whole genome shotgun (WGS) entry which is preliminary data.</text>
</comment>
<feature type="transmembrane region" description="Helical" evidence="1">
    <location>
        <begin position="223"/>
        <end position="240"/>
    </location>
</feature>